<comment type="similarity">
    <text evidence="1 5">Belongs to the iron/ascorbate-dependent oxidoreductase family.</text>
</comment>
<dbReference type="Gene3D" id="2.60.120.330">
    <property type="entry name" value="B-lactam Antibiotic, Isopenicillin N Synthase, Chain"/>
    <property type="match status" value="1"/>
</dbReference>
<dbReference type="InterPro" id="IPR050295">
    <property type="entry name" value="Plant_2OG-oxidoreductases"/>
</dbReference>
<organism evidence="7 8">
    <name type="scientific">Vitis vinifera</name>
    <name type="common">Grape</name>
    <dbReference type="NCBI Taxonomy" id="29760"/>
    <lineage>
        <taxon>Eukaryota</taxon>
        <taxon>Viridiplantae</taxon>
        <taxon>Streptophyta</taxon>
        <taxon>Embryophyta</taxon>
        <taxon>Tracheophyta</taxon>
        <taxon>Spermatophyta</taxon>
        <taxon>Magnoliopsida</taxon>
        <taxon>eudicotyledons</taxon>
        <taxon>Gunneridae</taxon>
        <taxon>Pentapetalae</taxon>
        <taxon>rosids</taxon>
        <taxon>Vitales</taxon>
        <taxon>Vitaceae</taxon>
        <taxon>Viteae</taxon>
        <taxon>Vitis</taxon>
    </lineage>
</organism>
<dbReference type="Pfam" id="PF03171">
    <property type="entry name" value="2OG-FeII_Oxy"/>
    <property type="match status" value="1"/>
</dbReference>
<evidence type="ECO:0000313" key="8">
    <source>
        <dbReference type="Proteomes" id="UP000288805"/>
    </source>
</evidence>
<dbReference type="SUPFAM" id="SSF51197">
    <property type="entry name" value="Clavaminate synthase-like"/>
    <property type="match status" value="1"/>
</dbReference>
<reference evidence="7 8" key="1">
    <citation type="journal article" date="2018" name="PLoS Genet.">
        <title>Population sequencing reveals clonal diversity and ancestral inbreeding in the grapevine cultivar Chardonnay.</title>
        <authorList>
            <person name="Roach M.J."/>
            <person name="Johnson D.L."/>
            <person name="Bohlmann J."/>
            <person name="van Vuuren H.J."/>
            <person name="Jones S.J."/>
            <person name="Pretorius I.S."/>
            <person name="Schmidt S.A."/>
            <person name="Borneman A.R."/>
        </authorList>
    </citation>
    <scope>NUCLEOTIDE SEQUENCE [LARGE SCALE GENOMIC DNA]</scope>
    <source>
        <strain evidence="8">cv. Chardonnay</strain>
        <tissue evidence="7">Leaf</tissue>
    </source>
</reference>
<dbReference type="PANTHER" id="PTHR47991">
    <property type="entry name" value="OXOGLUTARATE/IRON-DEPENDENT DIOXYGENASE"/>
    <property type="match status" value="1"/>
</dbReference>
<evidence type="ECO:0000259" key="6">
    <source>
        <dbReference type="PROSITE" id="PS51471"/>
    </source>
</evidence>
<dbReference type="InterPro" id="IPR027443">
    <property type="entry name" value="IPNS-like_sf"/>
</dbReference>
<dbReference type="InterPro" id="IPR026992">
    <property type="entry name" value="DIOX_N"/>
</dbReference>
<proteinExistence type="inferred from homology"/>
<dbReference type="Proteomes" id="UP000288805">
    <property type="component" value="Unassembled WGS sequence"/>
</dbReference>
<sequence length="327" mass="37071">MVGEEMSTESGFFLPVENVQALASNNSGEIPSRYLRPELQSEEVLADESIQIPTIDMRKLMVAEDEMGKLHYACKEWGFFQLINHGVAEEVIEKMKADLQEFFKLPLKEKNAYAKLPNGVEASERNMRFWPQEPTSFRATFDKYSSELQKVSICLLELMAKNLKVDPGQLMNMFEKGRQQIRMNYYPPCVHASKVIGLTPHSDICGLTLLAQVNEVQGLQIKKNGKWIPIRPVPGAFIVNIGDILEIMSNGEYKSIEHRAVVNPETERLSIAAFHSPSVETIIGPLPELVKENGAIYKSVSREEYYKFAFSRKLDGKSIISHMKLEN</sequence>
<dbReference type="FunFam" id="2.60.120.330:FF:000001">
    <property type="entry name" value="Protein SRG1"/>
    <property type="match status" value="1"/>
</dbReference>
<keyword evidence="3 5" id="KW-0560">Oxidoreductase</keyword>
<evidence type="ECO:0000313" key="7">
    <source>
        <dbReference type="EMBL" id="RVX00209.1"/>
    </source>
</evidence>
<dbReference type="GO" id="GO:0046872">
    <property type="term" value="F:metal ion binding"/>
    <property type="evidence" value="ECO:0007669"/>
    <property type="project" value="UniProtKB-KW"/>
</dbReference>
<feature type="domain" description="Fe2OG dioxygenase" evidence="6">
    <location>
        <begin position="177"/>
        <end position="277"/>
    </location>
</feature>
<accession>A0A438ITY8</accession>
<dbReference type="EMBL" id="QGNW01000083">
    <property type="protein sequence ID" value="RVX00209.1"/>
    <property type="molecule type" value="Genomic_DNA"/>
</dbReference>
<gene>
    <name evidence="7" type="primary">NCS1_17</name>
    <name evidence="7" type="ORF">CK203_026664</name>
</gene>
<evidence type="ECO:0000256" key="2">
    <source>
        <dbReference type="ARBA" id="ARBA00022723"/>
    </source>
</evidence>
<dbReference type="AlphaFoldDB" id="A0A438ITY8"/>
<dbReference type="InterPro" id="IPR005123">
    <property type="entry name" value="Oxoglu/Fe-dep_dioxygenase_dom"/>
</dbReference>
<evidence type="ECO:0000256" key="4">
    <source>
        <dbReference type="ARBA" id="ARBA00023004"/>
    </source>
</evidence>
<dbReference type="GO" id="GO:0016491">
    <property type="term" value="F:oxidoreductase activity"/>
    <property type="evidence" value="ECO:0007669"/>
    <property type="project" value="UniProtKB-KW"/>
</dbReference>
<dbReference type="Pfam" id="PF14226">
    <property type="entry name" value="DIOX_N"/>
    <property type="match status" value="1"/>
</dbReference>
<keyword evidence="4 5" id="KW-0408">Iron</keyword>
<comment type="caution">
    <text evidence="7">The sequence shown here is derived from an EMBL/GenBank/DDBJ whole genome shotgun (WGS) entry which is preliminary data.</text>
</comment>
<evidence type="ECO:0000256" key="5">
    <source>
        <dbReference type="RuleBase" id="RU003682"/>
    </source>
</evidence>
<protein>
    <submittedName>
        <fullName evidence="7">S-norcoclaurine synthase 1</fullName>
    </submittedName>
</protein>
<name>A0A438ITY8_VITVI</name>
<keyword evidence="2 5" id="KW-0479">Metal-binding</keyword>
<dbReference type="PROSITE" id="PS51471">
    <property type="entry name" value="FE2OG_OXY"/>
    <property type="match status" value="1"/>
</dbReference>
<dbReference type="InterPro" id="IPR044861">
    <property type="entry name" value="IPNS-like_FE2OG_OXY"/>
</dbReference>
<evidence type="ECO:0000256" key="3">
    <source>
        <dbReference type="ARBA" id="ARBA00023002"/>
    </source>
</evidence>
<evidence type="ECO:0000256" key="1">
    <source>
        <dbReference type="ARBA" id="ARBA00008056"/>
    </source>
</evidence>